<comment type="caution">
    <text evidence="7">The sequence shown here is derived from an EMBL/GenBank/DDBJ whole genome shotgun (WGS) entry which is preliminary data.</text>
</comment>
<protein>
    <submittedName>
        <fullName evidence="7">NADH-ubiquinone oxidoreductase</fullName>
    </submittedName>
</protein>
<dbReference type="AlphaFoldDB" id="A0A511XHH1"/>
<evidence type="ECO:0000256" key="5">
    <source>
        <dbReference type="ARBA" id="ARBA00022982"/>
    </source>
</evidence>
<dbReference type="InterPro" id="IPR038532">
    <property type="entry name" value="NDUFS4-like_sf"/>
</dbReference>
<dbReference type="OrthoDB" id="9799572at2"/>
<dbReference type="EMBL" id="BJYG01000005">
    <property type="protein sequence ID" value="GEN62361.1"/>
    <property type="molecule type" value="Genomic_DNA"/>
</dbReference>
<evidence type="ECO:0000256" key="6">
    <source>
        <dbReference type="ARBA" id="ARBA00023136"/>
    </source>
</evidence>
<name>A0A511XHH1_9PROT</name>
<dbReference type="GO" id="GO:0022900">
    <property type="term" value="P:electron transport chain"/>
    <property type="evidence" value="ECO:0007669"/>
    <property type="project" value="InterPro"/>
</dbReference>
<accession>A0A511XHH1</accession>
<comment type="subcellular location">
    <subcellularLocation>
        <location evidence="1">Membrane</location>
    </subcellularLocation>
</comment>
<dbReference type="Gene3D" id="3.30.160.190">
    <property type="entry name" value="atu1810 like domain"/>
    <property type="match status" value="1"/>
</dbReference>
<dbReference type="Proteomes" id="UP000321746">
    <property type="component" value="Unassembled WGS sequence"/>
</dbReference>
<keyword evidence="7" id="KW-0830">Ubiquinone</keyword>
<proteinExistence type="predicted"/>
<reference evidence="7 8" key="1">
    <citation type="submission" date="2019-07" db="EMBL/GenBank/DDBJ databases">
        <title>Whole genome shotgun sequence of Acetobacter oeni NBRC 105207.</title>
        <authorList>
            <person name="Hosoyama A."/>
            <person name="Uohara A."/>
            <person name="Ohji S."/>
            <person name="Ichikawa N."/>
        </authorList>
    </citation>
    <scope>NUCLEOTIDE SEQUENCE [LARGE SCALE GENOMIC DNA]</scope>
    <source>
        <strain evidence="7 8">NBRC 105207</strain>
    </source>
</reference>
<gene>
    <name evidence="7" type="ORF">AOE01nite_05850</name>
</gene>
<evidence type="ECO:0000256" key="3">
    <source>
        <dbReference type="ARBA" id="ARBA00022660"/>
    </source>
</evidence>
<dbReference type="PANTHER" id="PTHR12219">
    <property type="entry name" value="NADH-UBIQUINONE OXIDOREDUCTASE"/>
    <property type="match status" value="1"/>
</dbReference>
<keyword evidence="8" id="KW-1185">Reference proteome</keyword>
<keyword evidence="3" id="KW-0679">Respiratory chain</keyword>
<dbReference type="GO" id="GO:0016020">
    <property type="term" value="C:membrane"/>
    <property type="evidence" value="ECO:0007669"/>
    <property type="project" value="UniProtKB-SubCell"/>
</dbReference>
<dbReference type="Pfam" id="PF04800">
    <property type="entry name" value="NDUS4"/>
    <property type="match status" value="1"/>
</dbReference>
<organism evidence="7 8">
    <name type="scientific">Acetobacter oeni</name>
    <dbReference type="NCBI Taxonomy" id="304077"/>
    <lineage>
        <taxon>Bacteria</taxon>
        <taxon>Pseudomonadati</taxon>
        <taxon>Pseudomonadota</taxon>
        <taxon>Alphaproteobacteria</taxon>
        <taxon>Acetobacterales</taxon>
        <taxon>Acetobacteraceae</taxon>
        <taxon>Acetobacter</taxon>
    </lineage>
</organism>
<keyword evidence="5" id="KW-0249">Electron transport</keyword>
<keyword evidence="4" id="KW-0809">Transit peptide</keyword>
<evidence type="ECO:0000256" key="1">
    <source>
        <dbReference type="ARBA" id="ARBA00004370"/>
    </source>
</evidence>
<dbReference type="RefSeq" id="WP_146885866.1">
    <property type="nucleotide sequence ID" value="NZ_BJYG01000005.1"/>
</dbReference>
<keyword evidence="2" id="KW-0813">Transport</keyword>
<evidence type="ECO:0000313" key="7">
    <source>
        <dbReference type="EMBL" id="GEN62361.1"/>
    </source>
</evidence>
<sequence length="103" mass="11667">MTTRIYRQPKAAGQSGFHGTHTWVLDYGQSAQRHPDPLMGWTGSSRDTQSQVRLRFESSDAAVAYARKHAIAYNLEQPAPAHTRKPKVYADNFAANRVENWTH</sequence>
<keyword evidence="6" id="KW-0472">Membrane</keyword>
<dbReference type="PANTHER" id="PTHR12219:SF8">
    <property type="entry name" value="NADH DEHYDROGENASE [UBIQUINONE] IRON-SULFUR PROTEIN 4, MITOCHONDRIAL"/>
    <property type="match status" value="1"/>
</dbReference>
<evidence type="ECO:0000313" key="8">
    <source>
        <dbReference type="Proteomes" id="UP000321746"/>
    </source>
</evidence>
<evidence type="ECO:0000256" key="4">
    <source>
        <dbReference type="ARBA" id="ARBA00022946"/>
    </source>
</evidence>
<evidence type="ECO:0000256" key="2">
    <source>
        <dbReference type="ARBA" id="ARBA00022448"/>
    </source>
</evidence>
<dbReference type="InterPro" id="IPR006885">
    <property type="entry name" value="NADH_UbQ_FeS_4_mit-like"/>
</dbReference>